<accession>A0AB39BJL1</accession>
<feature type="domain" description="Methyltransferase" evidence="1">
    <location>
        <begin position="37"/>
        <end position="145"/>
    </location>
</feature>
<evidence type="ECO:0000259" key="1">
    <source>
        <dbReference type="Pfam" id="PF13847"/>
    </source>
</evidence>
<dbReference type="InterPro" id="IPR029063">
    <property type="entry name" value="SAM-dependent_MTases_sf"/>
</dbReference>
<dbReference type="PANTHER" id="PTHR43591">
    <property type="entry name" value="METHYLTRANSFERASE"/>
    <property type="match status" value="1"/>
</dbReference>
<dbReference type="Pfam" id="PF13847">
    <property type="entry name" value="Methyltransf_31"/>
    <property type="match status" value="1"/>
</dbReference>
<dbReference type="RefSeq" id="WP_368498904.1">
    <property type="nucleotide sequence ID" value="NZ_CP162511.1"/>
</dbReference>
<dbReference type="Gene3D" id="3.40.50.150">
    <property type="entry name" value="Vaccinia Virus protein VP39"/>
    <property type="match status" value="1"/>
</dbReference>
<dbReference type="PANTHER" id="PTHR43591:SF24">
    <property type="entry name" value="2-METHOXY-6-POLYPRENYL-1,4-BENZOQUINOL METHYLASE, MITOCHONDRIAL"/>
    <property type="match status" value="1"/>
</dbReference>
<name>A0AB39BJL1_9MICO</name>
<keyword evidence="2" id="KW-0808">Transferase</keyword>
<dbReference type="InterPro" id="IPR025714">
    <property type="entry name" value="Methyltranfer_dom"/>
</dbReference>
<dbReference type="GO" id="GO:0032259">
    <property type="term" value="P:methylation"/>
    <property type="evidence" value="ECO:0007669"/>
    <property type="project" value="UniProtKB-KW"/>
</dbReference>
<dbReference type="GO" id="GO:0008168">
    <property type="term" value="F:methyltransferase activity"/>
    <property type="evidence" value="ECO:0007669"/>
    <property type="project" value="UniProtKB-KW"/>
</dbReference>
<evidence type="ECO:0000313" key="2">
    <source>
        <dbReference type="EMBL" id="XDI06524.1"/>
    </source>
</evidence>
<protein>
    <submittedName>
        <fullName evidence="2">Methyltransferase domain-containing protein</fullName>
    </submittedName>
</protein>
<proteinExistence type="predicted"/>
<keyword evidence="2" id="KW-0489">Methyltransferase</keyword>
<organism evidence="2">
    <name type="scientific">Herbiconiux sp. A18JL235</name>
    <dbReference type="NCBI Taxonomy" id="3152363"/>
    <lineage>
        <taxon>Bacteria</taxon>
        <taxon>Bacillati</taxon>
        <taxon>Actinomycetota</taxon>
        <taxon>Actinomycetes</taxon>
        <taxon>Micrococcales</taxon>
        <taxon>Microbacteriaceae</taxon>
        <taxon>Herbiconiux</taxon>
    </lineage>
</organism>
<dbReference type="SUPFAM" id="SSF53335">
    <property type="entry name" value="S-adenosyl-L-methionine-dependent methyltransferases"/>
    <property type="match status" value="1"/>
</dbReference>
<dbReference type="CDD" id="cd02440">
    <property type="entry name" value="AdoMet_MTases"/>
    <property type="match status" value="1"/>
</dbReference>
<dbReference type="EMBL" id="CP162511">
    <property type="protein sequence ID" value="XDI06524.1"/>
    <property type="molecule type" value="Genomic_DNA"/>
</dbReference>
<reference evidence="2" key="1">
    <citation type="submission" date="2024-05" db="EMBL/GenBank/DDBJ databases">
        <title>Herbiconiux sp. A18JL235.</title>
        <authorList>
            <person name="Zhang G."/>
        </authorList>
    </citation>
    <scope>NUCLEOTIDE SEQUENCE</scope>
    <source>
        <strain evidence="2">A18JL235</strain>
    </source>
</reference>
<gene>
    <name evidence="2" type="ORF">ABFY20_05355</name>
</gene>
<dbReference type="AlphaFoldDB" id="A0AB39BJL1"/>
<sequence length="269" mass="28981">MAPREQYTHGHHESVLRSHTWRTVENSAAYLAPRLAPGLTLLDVGSGPGTITVDFARRLAPGGSVTGIDASPEIVAQATEFAEAEGATNVTFAKGDAYALDFDDDTFDIVHAHQVLQHLADPVAALREFRRVTKPGGIVAARDVDYGGAVVEPPLPGLVRWGEVYDAVHRSNGGEPWAGRALKGWALDAGFTELEVTASVWCFASDEERAWWGGLWADRSLHSAFAPRALEIGAAGQVGLEEISAAWREWAETPSAMFLFPHMEIIATA</sequence>